<dbReference type="InterPro" id="IPR007214">
    <property type="entry name" value="YbaK/aa-tRNA-synth-assoc-dom"/>
</dbReference>
<comment type="caution">
    <text evidence="2">The sequence shown here is derived from an EMBL/GenBank/DDBJ whole genome shotgun (WGS) entry which is preliminary data.</text>
</comment>
<proteinExistence type="predicted"/>
<dbReference type="OrthoDB" id="9786549at2"/>
<name>A0A545T734_9GAMM</name>
<feature type="domain" description="YbaK/aminoacyl-tRNA synthetase-associated" evidence="1">
    <location>
        <begin position="23"/>
        <end position="142"/>
    </location>
</feature>
<dbReference type="RefSeq" id="WP_142943136.1">
    <property type="nucleotide sequence ID" value="NZ_VIKR01000004.1"/>
</dbReference>
<organism evidence="2 3">
    <name type="scientific">Aliikangiella marina</name>
    <dbReference type="NCBI Taxonomy" id="1712262"/>
    <lineage>
        <taxon>Bacteria</taxon>
        <taxon>Pseudomonadati</taxon>
        <taxon>Pseudomonadota</taxon>
        <taxon>Gammaproteobacteria</taxon>
        <taxon>Oceanospirillales</taxon>
        <taxon>Pleioneaceae</taxon>
        <taxon>Aliikangiella</taxon>
    </lineage>
</organism>
<evidence type="ECO:0000313" key="3">
    <source>
        <dbReference type="Proteomes" id="UP000317839"/>
    </source>
</evidence>
<dbReference type="InterPro" id="IPR036754">
    <property type="entry name" value="YbaK/aa-tRNA-synt-asso_dom_sf"/>
</dbReference>
<sequence>MYTLTPFEYLDSLLIDYTLVPHTTTFTAQETAESAHIKGKNLAKTIIIGAGQLMSMVVVPANCILLQSDLSRLLKTPDLTIVPEHQFAERFPECEVGAMPPFGKLYGMDVYIAKDLVKNSSITFNGGTHNLLIKMRTADFMNISDARIISVGYKASNLISDKHRFKDQNWHWI</sequence>
<dbReference type="AlphaFoldDB" id="A0A545T734"/>
<dbReference type="Pfam" id="PF04073">
    <property type="entry name" value="tRNA_edit"/>
    <property type="match status" value="1"/>
</dbReference>
<keyword evidence="3" id="KW-1185">Reference proteome</keyword>
<reference evidence="2 3" key="1">
    <citation type="submission" date="2019-06" db="EMBL/GenBank/DDBJ databases">
        <title>Draft genome of Aliikangiella marina GYP-15.</title>
        <authorList>
            <person name="Wang G."/>
        </authorList>
    </citation>
    <scope>NUCLEOTIDE SEQUENCE [LARGE SCALE GENOMIC DNA]</scope>
    <source>
        <strain evidence="2 3">GYP-15</strain>
    </source>
</reference>
<dbReference type="Proteomes" id="UP000317839">
    <property type="component" value="Unassembled WGS sequence"/>
</dbReference>
<dbReference type="CDD" id="cd04332">
    <property type="entry name" value="YbaK_like"/>
    <property type="match status" value="1"/>
</dbReference>
<dbReference type="Gene3D" id="3.90.960.10">
    <property type="entry name" value="YbaK/aminoacyl-tRNA synthetase-associated domain"/>
    <property type="match status" value="1"/>
</dbReference>
<evidence type="ECO:0000259" key="1">
    <source>
        <dbReference type="Pfam" id="PF04073"/>
    </source>
</evidence>
<dbReference type="GO" id="GO:0002161">
    <property type="term" value="F:aminoacyl-tRNA deacylase activity"/>
    <property type="evidence" value="ECO:0007669"/>
    <property type="project" value="InterPro"/>
</dbReference>
<gene>
    <name evidence="2" type="ORF">FLL45_16175</name>
</gene>
<evidence type="ECO:0000313" key="2">
    <source>
        <dbReference type="EMBL" id="TQV72998.1"/>
    </source>
</evidence>
<protein>
    <submittedName>
        <fullName evidence="2">YbaK/EbsC family protein</fullName>
    </submittedName>
</protein>
<dbReference type="SUPFAM" id="SSF55826">
    <property type="entry name" value="YbaK/ProRS associated domain"/>
    <property type="match status" value="1"/>
</dbReference>
<dbReference type="EMBL" id="VIKR01000004">
    <property type="protein sequence ID" value="TQV72998.1"/>
    <property type="molecule type" value="Genomic_DNA"/>
</dbReference>
<accession>A0A545T734</accession>